<protein>
    <submittedName>
        <fullName evidence="1">Uncharacterized protein</fullName>
    </submittedName>
</protein>
<reference evidence="1 2" key="1">
    <citation type="journal article" date="2015" name="Genome Announc.">
        <title>Expanding the biotechnology potential of lactobacilli through comparative genomics of 213 strains and associated genera.</title>
        <authorList>
            <person name="Sun Z."/>
            <person name="Harris H.M."/>
            <person name="McCann A."/>
            <person name="Guo C."/>
            <person name="Argimon S."/>
            <person name="Zhang W."/>
            <person name="Yang X."/>
            <person name="Jeffery I.B."/>
            <person name="Cooney J.C."/>
            <person name="Kagawa T.F."/>
            <person name="Liu W."/>
            <person name="Song Y."/>
            <person name="Salvetti E."/>
            <person name="Wrobel A."/>
            <person name="Rasinkangas P."/>
            <person name="Parkhill J."/>
            <person name="Rea M.C."/>
            <person name="O'Sullivan O."/>
            <person name="Ritari J."/>
            <person name="Douillard F.P."/>
            <person name="Paul Ross R."/>
            <person name="Yang R."/>
            <person name="Briner A.E."/>
            <person name="Felis G.E."/>
            <person name="de Vos W.M."/>
            <person name="Barrangou R."/>
            <person name="Klaenhammer T.R."/>
            <person name="Caufield P.W."/>
            <person name="Cui Y."/>
            <person name="Zhang H."/>
            <person name="O'Toole P.W."/>
        </authorList>
    </citation>
    <scope>NUCLEOTIDE SEQUENCE [LARGE SCALE GENOMIC DNA]</scope>
    <source>
        <strain evidence="1 2">DSM 20178</strain>
    </source>
</reference>
<name>A0A0R1F1X2_LACZE</name>
<dbReference type="Proteomes" id="UP000051984">
    <property type="component" value="Unassembled WGS sequence"/>
</dbReference>
<organism evidence="1 2">
    <name type="scientific">Lacticaseibacillus zeae DSM 20178 = KCTC 3804</name>
    <dbReference type="NCBI Taxonomy" id="1423816"/>
    <lineage>
        <taxon>Bacteria</taxon>
        <taxon>Bacillati</taxon>
        <taxon>Bacillota</taxon>
        <taxon>Bacilli</taxon>
        <taxon>Lactobacillales</taxon>
        <taxon>Lactobacillaceae</taxon>
        <taxon>Lacticaseibacillus</taxon>
    </lineage>
</organism>
<dbReference type="EMBL" id="AZCT01000003">
    <property type="protein sequence ID" value="KRK13010.1"/>
    <property type="molecule type" value="Genomic_DNA"/>
</dbReference>
<gene>
    <name evidence="1" type="ORF">FD51_GL002167</name>
</gene>
<dbReference type="PATRIC" id="fig|1423816.3.peg.2247"/>
<comment type="caution">
    <text evidence="1">The sequence shown here is derived from an EMBL/GenBank/DDBJ whole genome shotgun (WGS) entry which is preliminary data.</text>
</comment>
<evidence type="ECO:0000313" key="2">
    <source>
        <dbReference type="Proteomes" id="UP000051984"/>
    </source>
</evidence>
<dbReference type="RefSeq" id="WP_010489226.1">
    <property type="nucleotide sequence ID" value="NZ_AZCT01000003.1"/>
</dbReference>
<evidence type="ECO:0000313" key="1">
    <source>
        <dbReference type="EMBL" id="KRK13010.1"/>
    </source>
</evidence>
<accession>A0A0R1F1X2</accession>
<proteinExistence type="predicted"/>
<sequence length="61" mass="7149">MKLFEYTAYQGELNGIIDKFMMSHRWQVGFIRVFSAPDNMITVQLYYRDDKPEPETAGVLS</sequence>
<dbReference type="AlphaFoldDB" id="A0A0R1F1X2"/>